<dbReference type="CDD" id="cd00167">
    <property type="entry name" value="SANT"/>
    <property type="match status" value="1"/>
</dbReference>
<evidence type="ECO:0000259" key="2">
    <source>
        <dbReference type="PROSITE" id="PS51293"/>
    </source>
</evidence>
<dbReference type="GeneID" id="80878431"/>
<sequence length="507" mass="57922">MSAKLLSSPIKNPYSKFAPKFTARRERSVEKSFEHGTVEKPQEETLKDLDEVNEEPVENPQEGRDSFNILVEAAQEAQKMGDDNDVDSSLQINQTSLRSKPTAEPSSPRSNEDESHLAPFESYELSGQVKNETPVDENIPLSQLSSVPVNLEDESASQSKRMTNASVRRRKRKLIVDNVGTEKESINVNETKMSALCDDPGIGRKSQRFVEIEKILLEEKLAKRKQRTGSVTLAKEESPQRDLQSVNDTSQMSIQEPEEEEEVVGTVETEPEEKDVEVPEESNVASKSVLDQLADKMDSDGQFNRSNASAPRTRVVDGHIVLDEASLEVDRHERDYVPEEDREFVEENALSRRVTSATWGNRQKSEKWKADETEKFYKTLSQWGTDFALISNMFPTRNRRQIKLKFKQEEKRNPARINEALRTKKPVDMEEYSKESGKVFRPVEEVEKELAHIRSAFEEERKRAVETAEQRQVIANYEIEQERNAPPPKQEREVVFEEGIEVVGQVV</sequence>
<feature type="region of interest" description="Disordered" evidence="1">
    <location>
        <begin position="227"/>
        <end position="284"/>
    </location>
</feature>
<name>A0AAE9WEC5_9SCHI</name>
<dbReference type="KEGG" id="som:SOMG_04967"/>
<evidence type="ECO:0000313" key="3">
    <source>
        <dbReference type="EMBL" id="WBW74846.1"/>
    </source>
</evidence>
<proteinExistence type="predicted"/>
<dbReference type="GO" id="GO:0000126">
    <property type="term" value="C:transcription factor TFIIIB complex"/>
    <property type="evidence" value="ECO:0007669"/>
    <property type="project" value="TreeGrafter"/>
</dbReference>
<feature type="region of interest" description="Disordered" evidence="1">
    <location>
        <begin position="1"/>
        <end position="169"/>
    </location>
</feature>
<dbReference type="GO" id="GO:0070898">
    <property type="term" value="P:RNA polymerase III preinitiation complex assembly"/>
    <property type="evidence" value="ECO:0007669"/>
    <property type="project" value="TreeGrafter"/>
</dbReference>
<dbReference type="InterPro" id="IPR009057">
    <property type="entry name" value="Homeodomain-like_sf"/>
</dbReference>
<dbReference type="InterPro" id="IPR017884">
    <property type="entry name" value="SANT_dom"/>
</dbReference>
<dbReference type="RefSeq" id="XP_056039089.1">
    <property type="nucleotide sequence ID" value="XM_056183742.1"/>
</dbReference>
<gene>
    <name evidence="3" type="primary">bdp1</name>
    <name evidence="3" type="ORF">SOMG_04967</name>
</gene>
<dbReference type="Pfam" id="PF15963">
    <property type="entry name" value="Myb_DNA-bind_7"/>
    <property type="match status" value="1"/>
</dbReference>
<dbReference type="PROSITE" id="PS51293">
    <property type="entry name" value="SANT"/>
    <property type="match status" value="1"/>
</dbReference>
<dbReference type="SUPFAM" id="SSF46689">
    <property type="entry name" value="Homeodomain-like"/>
    <property type="match status" value="1"/>
</dbReference>
<reference evidence="3 4" key="1">
    <citation type="journal article" date="2023" name="G3 (Bethesda)">
        <title>A high-quality reference genome for the fission yeast Schizosaccharomyces osmophilus.</title>
        <authorList>
            <person name="Jia G.S."/>
            <person name="Zhang W.C."/>
            <person name="Liang Y."/>
            <person name="Liu X.H."/>
            <person name="Rhind N."/>
            <person name="Pidoux A."/>
            <person name="Brysch-Herzberg M."/>
            <person name="Du L.L."/>
        </authorList>
    </citation>
    <scope>NUCLEOTIDE SEQUENCE [LARGE SCALE GENOMIC DNA]</scope>
    <source>
        <strain evidence="3 4">CBS 15793</strain>
    </source>
</reference>
<evidence type="ECO:0000313" key="4">
    <source>
        <dbReference type="Proteomes" id="UP001212411"/>
    </source>
</evidence>
<feature type="compositionally biased region" description="Acidic residues" evidence="1">
    <location>
        <begin position="256"/>
        <end position="280"/>
    </location>
</feature>
<dbReference type="PANTHER" id="PTHR22929:SF0">
    <property type="entry name" value="TRANSCRIPTION FACTOR TFIIIB COMPONENT B'' HOMOLOG"/>
    <property type="match status" value="1"/>
</dbReference>
<dbReference type="EMBL" id="CP115613">
    <property type="protein sequence ID" value="WBW74846.1"/>
    <property type="molecule type" value="Genomic_DNA"/>
</dbReference>
<dbReference type="AlphaFoldDB" id="A0AAE9WEC5"/>
<accession>A0AAE9WEC5</accession>
<dbReference type="InterPro" id="IPR039467">
    <property type="entry name" value="TFIIIB_B''_Myb"/>
</dbReference>
<dbReference type="SMART" id="SM00717">
    <property type="entry name" value="SANT"/>
    <property type="match status" value="1"/>
</dbReference>
<feature type="compositionally biased region" description="Basic and acidic residues" evidence="1">
    <location>
        <begin position="23"/>
        <end position="50"/>
    </location>
</feature>
<keyword evidence="4" id="KW-1185">Reference proteome</keyword>
<dbReference type="GO" id="GO:0001156">
    <property type="term" value="F:TFIIIC-class transcription factor complex binding"/>
    <property type="evidence" value="ECO:0007669"/>
    <property type="project" value="TreeGrafter"/>
</dbReference>
<feature type="domain" description="SANT" evidence="2">
    <location>
        <begin position="363"/>
        <end position="414"/>
    </location>
</feature>
<organism evidence="3 4">
    <name type="scientific">Schizosaccharomyces osmophilus</name>
    <dbReference type="NCBI Taxonomy" id="2545709"/>
    <lineage>
        <taxon>Eukaryota</taxon>
        <taxon>Fungi</taxon>
        <taxon>Dikarya</taxon>
        <taxon>Ascomycota</taxon>
        <taxon>Taphrinomycotina</taxon>
        <taxon>Schizosaccharomycetes</taxon>
        <taxon>Schizosaccharomycetales</taxon>
        <taxon>Schizosaccharomycetaceae</taxon>
        <taxon>Schizosaccharomyces</taxon>
    </lineage>
</organism>
<dbReference type="PANTHER" id="PTHR22929">
    <property type="entry name" value="RNA POLYMERASE III TRANSCRIPTION INITIATION FACTOR B"/>
    <property type="match status" value="1"/>
</dbReference>
<dbReference type="InterPro" id="IPR001005">
    <property type="entry name" value="SANT/Myb"/>
</dbReference>
<dbReference type="Proteomes" id="UP001212411">
    <property type="component" value="Chromosome 3"/>
</dbReference>
<feature type="compositionally biased region" description="Polar residues" evidence="1">
    <location>
        <begin position="87"/>
        <end position="109"/>
    </location>
</feature>
<protein>
    <submittedName>
        <fullName evidence="3">Transcription factor TFIIIB complex subunit Bdp1</fullName>
    </submittedName>
</protein>
<dbReference type="Gene3D" id="1.10.10.60">
    <property type="entry name" value="Homeodomain-like"/>
    <property type="match status" value="1"/>
</dbReference>
<feature type="compositionally biased region" description="Polar residues" evidence="1">
    <location>
        <begin position="241"/>
        <end position="254"/>
    </location>
</feature>
<feature type="compositionally biased region" description="Polar residues" evidence="1">
    <location>
        <begin position="156"/>
        <end position="166"/>
    </location>
</feature>
<evidence type="ECO:0000256" key="1">
    <source>
        <dbReference type="SAM" id="MobiDB-lite"/>
    </source>
</evidence>